<dbReference type="Gene3D" id="3.10.640.10">
    <property type="entry name" value="Restriction endonuclease-like alpha-beta roll domain"/>
    <property type="match status" value="1"/>
</dbReference>
<reference evidence="1" key="1">
    <citation type="submission" date="2020-02" db="EMBL/GenBank/DDBJ databases">
        <authorList>
            <person name="Meier V. D."/>
        </authorList>
    </citation>
    <scope>NUCLEOTIDE SEQUENCE</scope>
    <source>
        <strain evidence="1">AVDCRST_MAG19</strain>
    </source>
</reference>
<sequence>MPRMTARGELPLAGKLTVRAGSRKLVLAKRAWESERHVLLKALVFGLYVGRYPDLAVERRIGHRYTPDLIALGPDDGPVFWGECGETGREKLAHLVRAFPATHLVLAKQVASLVPYEAMVRASLVRARRRAPVELLNLPANATRFIGDDGEITIGVGDVALVRF</sequence>
<gene>
    <name evidence="1" type="ORF">AVDCRST_MAG19-4771</name>
</gene>
<dbReference type="SUPFAM" id="SSF52980">
    <property type="entry name" value="Restriction endonuclease-like"/>
    <property type="match status" value="1"/>
</dbReference>
<evidence type="ECO:0000313" key="1">
    <source>
        <dbReference type="EMBL" id="CAA9584673.1"/>
    </source>
</evidence>
<name>A0A6J4VPB4_9BACT</name>
<dbReference type="AlphaFoldDB" id="A0A6J4VPB4"/>
<accession>A0A6J4VPB4</accession>
<dbReference type="InterPro" id="IPR011335">
    <property type="entry name" value="Restrct_endonuc-II-like"/>
</dbReference>
<organism evidence="1">
    <name type="scientific">uncultured Thermomicrobiales bacterium</name>
    <dbReference type="NCBI Taxonomy" id="1645740"/>
    <lineage>
        <taxon>Bacteria</taxon>
        <taxon>Pseudomonadati</taxon>
        <taxon>Thermomicrobiota</taxon>
        <taxon>Thermomicrobia</taxon>
        <taxon>Thermomicrobiales</taxon>
        <taxon>environmental samples</taxon>
    </lineage>
</organism>
<proteinExistence type="predicted"/>
<dbReference type="InterPro" id="IPR038590">
    <property type="entry name" value="YaeQ_sf"/>
</dbReference>
<protein>
    <submittedName>
        <fullName evidence="1">Uncharacterized protein</fullName>
    </submittedName>
</protein>
<dbReference type="EMBL" id="CADCWL010000247">
    <property type="protein sequence ID" value="CAA9584673.1"/>
    <property type="molecule type" value="Genomic_DNA"/>
</dbReference>